<dbReference type="Proteomes" id="UP000001739">
    <property type="component" value="Chromosome 1"/>
</dbReference>
<evidence type="ECO:0000259" key="2">
    <source>
        <dbReference type="Pfam" id="PF14833"/>
    </source>
</evidence>
<dbReference type="Gene3D" id="1.10.1040.10">
    <property type="entry name" value="N-(1-d-carboxylethyl)-l-norvaline Dehydrogenase, domain 2"/>
    <property type="match status" value="1"/>
</dbReference>
<dbReference type="EMBL" id="CP001052">
    <property type="protein sequence ID" value="ACD16715.1"/>
    <property type="molecule type" value="Genomic_DNA"/>
</dbReference>
<dbReference type="OrthoDB" id="9777604at2"/>
<dbReference type="InterPro" id="IPR006115">
    <property type="entry name" value="6PGDH_NADP-bd"/>
</dbReference>
<dbReference type="GO" id="GO:0050661">
    <property type="term" value="F:NADP binding"/>
    <property type="evidence" value="ECO:0007669"/>
    <property type="project" value="InterPro"/>
</dbReference>
<dbReference type="PANTHER" id="PTHR43060">
    <property type="entry name" value="3-HYDROXYISOBUTYRATE DEHYDROGENASE-LIKE 1, MITOCHONDRIAL-RELATED"/>
    <property type="match status" value="1"/>
</dbReference>
<reference evidence="3 4" key="1">
    <citation type="journal article" date="2011" name="J. Bacteriol.">
        <title>Complete genome sequence of the plant growth-promoting endophyte Burkholderia phytofirmans strain PsJN.</title>
        <authorList>
            <person name="Weilharter A."/>
            <person name="Mitter B."/>
            <person name="Shin M.V."/>
            <person name="Chain P.S."/>
            <person name="Nowak J."/>
            <person name="Sessitsch A."/>
        </authorList>
    </citation>
    <scope>NUCLEOTIDE SEQUENCE [LARGE SCALE GENOMIC DNA]</scope>
    <source>
        <strain evidence="4">DSM 17436 / LMG 22146 / PsJN</strain>
    </source>
</reference>
<dbReference type="SUPFAM" id="SSF48179">
    <property type="entry name" value="6-phosphogluconate dehydrogenase C-terminal domain-like"/>
    <property type="match status" value="1"/>
</dbReference>
<dbReference type="InterPro" id="IPR036291">
    <property type="entry name" value="NAD(P)-bd_dom_sf"/>
</dbReference>
<dbReference type="InterPro" id="IPR008927">
    <property type="entry name" value="6-PGluconate_DH-like_C_sf"/>
</dbReference>
<dbReference type="InterPro" id="IPR013328">
    <property type="entry name" value="6PGD_dom2"/>
</dbReference>
<proteinExistence type="predicted"/>
<dbReference type="Gene3D" id="3.40.50.720">
    <property type="entry name" value="NAD(P)-binding Rossmann-like Domain"/>
    <property type="match status" value="2"/>
</dbReference>
<gene>
    <name evidence="3" type="ordered locus">Bphyt_2316</name>
</gene>
<dbReference type="PANTHER" id="PTHR43060:SF15">
    <property type="entry name" value="3-HYDROXYISOBUTYRATE DEHYDROGENASE-LIKE 1, MITOCHONDRIAL-RELATED"/>
    <property type="match status" value="1"/>
</dbReference>
<evidence type="ECO:0000313" key="3">
    <source>
        <dbReference type="EMBL" id="ACD16715.1"/>
    </source>
</evidence>
<sequence>MEIGFCGPGLMGAPMTRHLLRAGHTVHVWNRTRAKAEALVADGARVVDTPRELAARCEAVLLCVADAAAVEETVFGASGLLGADAAVSGRLRWIVDHSSIPPAATRAFAQRVAARTVVRTVGSVDGGAGMGEDAGVGDVAGAVRNAAADPRTGAGVNKHAGANPNAVDSATPGSIGWIDAPVSGGVAGATAGTLAVMAGGAAADVEAVKPLLGAYASRVTHMGDVGAGQTAKLCNQTIVTATLAAIAEAVSLAQRSGLDASRLTEGLAGGWADSVLLQTFVPRMTQTGLAPIGAFRTFQKDIDTVAATAYETGTPMPVSSTVQQLLRLGAAMGLGEADLSAFIDVLQTPRGVPSR</sequence>
<accession>B2T554</accession>
<dbReference type="InterPro" id="IPR029154">
    <property type="entry name" value="HIBADH-like_NADP-bd"/>
</dbReference>
<dbReference type="KEGG" id="bpy:Bphyt_2316"/>
<feature type="domain" description="6-phosphogluconate dehydrogenase NADP-binding" evidence="1">
    <location>
        <begin position="169"/>
        <end position="223"/>
    </location>
</feature>
<name>B2T554_PARPJ</name>
<evidence type="ECO:0000313" key="4">
    <source>
        <dbReference type="Proteomes" id="UP000001739"/>
    </source>
</evidence>
<dbReference type="STRING" id="398527.Bphyt_2316"/>
<dbReference type="eggNOG" id="COG2084">
    <property type="taxonomic scope" value="Bacteria"/>
</dbReference>
<evidence type="ECO:0000259" key="1">
    <source>
        <dbReference type="Pfam" id="PF03446"/>
    </source>
</evidence>
<dbReference type="Pfam" id="PF14833">
    <property type="entry name" value="NAD_binding_11"/>
    <property type="match status" value="1"/>
</dbReference>
<dbReference type="Pfam" id="PF03446">
    <property type="entry name" value="NAD_binding_2"/>
    <property type="match status" value="2"/>
</dbReference>
<dbReference type="AlphaFoldDB" id="B2T554"/>
<dbReference type="HOGENOM" id="CLU_035117_1_0_4"/>
<organism evidence="3 4">
    <name type="scientific">Paraburkholderia phytofirmans (strain DSM 17436 / LMG 22146 / PsJN)</name>
    <name type="common">Burkholderia phytofirmans</name>
    <dbReference type="NCBI Taxonomy" id="398527"/>
    <lineage>
        <taxon>Bacteria</taxon>
        <taxon>Pseudomonadati</taxon>
        <taxon>Pseudomonadota</taxon>
        <taxon>Betaproteobacteria</taxon>
        <taxon>Burkholderiales</taxon>
        <taxon>Burkholderiaceae</taxon>
        <taxon>Paraburkholderia</taxon>
    </lineage>
</organism>
<feature type="domain" description="3-hydroxyisobutyrate dehydrogenase-like NAD-binding" evidence="2">
    <location>
        <begin position="226"/>
        <end position="345"/>
    </location>
</feature>
<dbReference type="GO" id="GO:0051287">
    <property type="term" value="F:NAD binding"/>
    <property type="evidence" value="ECO:0007669"/>
    <property type="project" value="InterPro"/>
</dbReference>
<dbReference type="SUPFAM" id="SSF51735">
    <property type="entry name" value="NAD(P)-binding Rossmann-fold domains"/>
    <property type="match status" value="2"/>
</dbReference>
<protein>
    <submittedName>
        <fullName evidence="3">6-phosphogluconate dehydrogenase NAD-binding</fullName>
    </submittedName>
</protein>
<feature type="domain" description="6-phosphogluconate dehydrogenase NADP-binding" evidence="1">
    <location>
        <begin position="2"/>
        <end position="128"/>
    </location>
</feature>